<protein>
    <submittedName>
        <fullName evidence="2">Uncharacterized protein</fullName>
    </submittedName>
</protein>
<dbReference type="InterPro" id="IPR039495">
    <property type="entry name" value="TAF1A"/>
</dbReference>
<dbReference type="GO" id="GO:0006360">
    <property type="term" value="P:transcription by RNA polymerase I"/>
    <property type="evidence" value="ECO:0007669"/>
    <property type="project" value="InterPro"/>
</dbReference>
<feature type="compositionally biased region" description="Acidic residues" evidence="1">
    <location>
        <begin position="72"/>
        <end position="91"/>
    </location>
</feature>
<dbReference type="Pfam" id="PF14929">
    <property type="entry name" value="TAF1_subA"/>
    <property type="match status" value="1"/>
</dbReference>
<evidence type="ECO:0000313" key="2">
    <source>
        <dbReference type="EMBL" id="KAJ6850334.1"/>
    </source>
</evidence>
<name>A0AAX6IC43_IRIPA</name>
<keyword evidence="3" id="KW-1185">Reference proteome</keyword>
<organism evidence="2 3">
    <name type="scientific">Iris pallida</name>
    <name type="common">Sweet iris</name>
    <dbReference type="NCBI Taxonomy" id="29817"/>
    <lineage>
        <taxon>Eukaryota</taxon>
        <taxon>Viridiplantae</taxon>
        <taxon>Streptophyta</taxon>
        <taxon>Embryophyta</taxon>
        <taxon>Tracheophyta</taxon>
        <taxon>Spermatophyta</taxon>
        <taxon>Magnoliopsida</taxon>
        <taxon>Liliopsida</taxon>
        <taxon>Asparagales</taxon>
        <taxon>Iridaceae</taxon>
        <taxon>Iridoideae</taxon>
        <taxon>Irideae</taxon>
        <taxon>Iris</taxon>
    </lineage>
</organism>
<dbReference type="GO" id="GO:0000120">
    <property type="term" value="C:RNA polymerase I transcription regulator complex"/>
    <property type="evidence" value="ECO:0007669"/>
    <property type="project" value="InterPro"/>
</dbReference>
<comment type="caution">
    <text evidence="2">The sequence shown here is derived from an EMBL/GenBank/DDBJ whole genome shotgun (WGS) entry which is preliminary data.</text>
</comment>
<evidence type="ECO:0000256" key="1">
    <source>
        <dbReference type="SAM" id="MobiDB-lite"/>
    </source>
</evidence>
<gene>
    <name evidence="2" type="ORF">M6B38_264665</name>
</gene>
<accession>A0AAX6IC43</accession>
<feature type="region of interest" description="Disordered" evidence="1">
    <location>
        <begin position="67"/>
        <end position="91"/>
    </location>
</feature>
<dbReference type="AlphaFoldDB" id="A0AAX6IC43"/>
<evidence type="ECO:0000313" key="3">
    <source>
        <dbReference type="Proteomes" id="UP001140949"/>
    </source>
</evidence>
<feature type="region of interest" description="Disordered" evidence="1">
    <location>
        <begin position="1"/>
        <end position="46"/>
    </location>
</feature>
<reference evidence="2" key="1">
    <citation type="journal article" date="2023" name="GigaByte">
        <title>Genome assembly of the bearded iris, Iris pallida Lam.</title>
        <authorList>
            <person name="Bruccoleri R.E."/>
            <person name="Oakeley E.J."/>
            <person name="Faust A.M.E."/>
            <person name="Altorfer M."/>
            <person name="Dessus-Babus S."/>
            <person name="Burckhardt D."/>
            <person name="Oertli M."/>
            <person name="Naumann U."/>
            <person name="Petersen F."/>
            <person name="Wong J."/>
        </authorList>
    </citation>
    <scope>NUCLEOTIDE SEQUENCE</scope>
    <source>
        <strain evidence="2">GSM-AAB239-AS_SAM_17_03QT</strain>
    </source>
</reference>
<dbReference type="PANTHER" id="PTHR36720:SF1">
    <property type="entry name" value="TAF RNA POLYMERASE I SUBUNIT A"/>
    <property type="match status" value="1"/>
</dbReference>
<dbReference type="EMBL" id="JANAVB010003000">
    <property type="protein sequence ID" value="KAJ6850334.1"/>
    <property type="molecule type" value="Genomic_DNA"/>
</dbReference>
<dbReference type="Proteomes" id="UP001140949">
    <property type="component" value="Unassembled WGS sequence"/>
</dbReference>
<feature type="compositionally biased region" description="Pro residues" evidence="1">
    <location>
        <begin position="17"/>
        <end position="26"/>
    </location>
</feature>
<proteinExistence type="predicted"/>
<feature type="compositionally biased region" description="Polar residues" evidence="1">
    <location>
        <begin position="7"/>
        <end position="16"/>
    </location>
</feature>
<sequence length="681" mass="77799">MFPPPSQKQETNTTTSPPQPLHPPAARPSVQVKLEPECYPSSVDAFPPEEKHAAEVKAEALFFDDLYAAAENESESEDGDEDEDEDEDEDTFSFYVDEEEAERRCRGVKRRRMVRNAPSSKNGMRNLHIHSLGRLLERISAEHRWKEAAGVLSVLMRGSASFSAATDDDHRRNHVAAMEIHRRFRGMEGWRYQNWVQQIYEEWMRKLSWSKKSSSIKKTEVQSELALFYLTQGLVEEAKSAMRLVLEDCNFANEPSVHLLYGIILYQTWYSSLPEEFKLNGSSSCKPFQAYDSVSADCHQESQINESSHNHYAVDIKDVNFSSRYASESSVGNDKVFMECKVDARRIKPHASAAAQEFYISQSKDTNEQKSGSNLANNLQHSSIFFANGLDTSLLPIQLPHMTKDIGQYIEWYRKLTNEDYRGAVNHLKLALRSTPPVHAALLPLIQLLLLGDRVDEALNELETSCHKMDTALPFRLMARLLECFQSNKATVICSCYENALRRDPLCSHSLERLIKMHKNGNCSTVLLFEMIALHLDAADGKCSIWEEFAECFRGLLTATLIEYEDCTSINPQRGGETNKIYTNRIPRFFFEENARGPWKLRFDWWRTRHFGSSSLLDQSGDQKLLCFKAACASQLYGPTYGYVIQVLRTLREEKSDDGHMTHISILSTHMKDSMKLCESL</sequence>
<dbReference type="PANTHER" id="PTHR36720">
    <property type="entry name" value="TAF RNA POLYMERASE I SUBUNIT A"/>
    <property type="match status" value="1"/>
</dbReference>
<reference evidence="2" key="2">
    <citation type="submission" date="2023-04" db="EMBL/GenBank/DDBJ databases">
        <authorList>
            <person name="Bruccoleri R.E."/>
            <person name="Oakeley E.J."/>
            <person name="Faust A.-M."/>
            <person name="Dessus-Babus S."/>
            <person name="Altorfer M."/>
            <person name="Burckhardt D."/>
            <person name="Oertli M."/>
            <person name="Naumann U."/>
            <person name="Petersen F."/>
            <person name="Wong J."/>
        </authorList>
    </citation>
    <scope>NUCLEOTIDE SEQUENCE</scope>
    <source>
        <strain evidence="2">GSM-AAB239-AS_SAM_17_03QT</strain>
        <tissue evidence="2">Leaf</tissue>
    </source>
</reference>